<feature type="transmembrane region" description="Helical" evidence="1">
    <location>
        <begin position="327"/>
        <end position="348"/>
    </location>
</feature>
<evidence type="ECO:0000313" key="3">
    <source>
        <dbReference type="Proteomes" id="UP000191154"/>
    </source>
</evidence>
<gene>
    <name evidence="2" type="ORF">CLOSAC_31280</name>
</gene>
<proteinExistence type="predicted"/>
<dbReference type="InterPro" id="IPR031599">
    <property type="entry name" value="ABC_tran_2"/>
</dbReference>
<dbReference type="Pfam" id="PF16949">
    <property type="entry name" value="ABC_tran_2"/>
    <property type="match status" value="1"/>
</dbReference>
<feature type="transmembrane region" description="Helical" evidence="1">
    <location>
        <begin position="113"/>
        <end position="137"/>
    </location>
</feature>
<feature type="transmembrane region" description="Helical" evidence="1">
    <location>
        <begin position="368"/>
        <end position="391"/>
    </location>
</feature>
<dbReference type="STRING" id="169679.CSACC_22290"/>
<evidence type="ECO:0000256" key="1">
    <source>
        <dbReference type="SAM" id="Phobius"/>
    </source>
</evidence>
<dbReference type="EMBL" id="LZYZ01000006">
    <property type="protein sequence ID" value="OOM10507.1"/>
    <property type="molecule type" value="Genomic_DNA"/>
</dbReference>
<dbReference type="RefSeq" id="WP_077866203.1">
    <property type="nucleotide sequence ID" value="NZ_LZYZ01000006.1"/>
</dbReference>
<dbReference type="AlphaFoldDB" id="A0A1S8N227"/>
<feature type="transmembrane region" description="Helical" evidence="1">
    <location>
        <begin position="182"/>
        <end position="201"/>
    </location>
</feature>
<feature type="transmembrane region" description="Helical" evidence="1">
    <location>
        <begin position="143"/>
        <end position="170"/>
    </location>
</feature>
<feature type="transmembrane region" description="Helical" evidence="1">
    <location>
        <begin position="412"/>
        <end position="436"/>
    </location>
</feature>
<accession>A0A1S8N227</accession>
<protein>
    <submittedName>
        <fullName evidence="2">Uncharacterized protein</fullName>
    </submittedName>
</protein>
<sequence length="544" mass="60859">MKRLKIITKYFIRNALDEMFAGSKLKPFFIVILMIFTVSMLSMPFTIMVGESYKSFHSMGQEGTLLATVLSLGSAVFFFFGIYTIMNIFYFSQDIEVILPLPFKSSEIVFGKFAAVLINMYIYDAMIILPLAAYGIVSSANLVYYLYAIIVLIVTPILPMIFASVICMILMRFTTLSKHKDAFKMLTGCLSLIIIILFNYFTSGSGRNMNSDQMLKKLSEGNNSVMDMTIGVFLTNEFSAYGLVYNNELKGLLYILLSLALSMLIFILYYYIGGKLYLKGIVGISESYSRREDIIKNGKVSKLIRTNSPLKALIKRDIKVLLRTPQFFVNCVAMIFYMPAILGMTMFSGDNLSKYRVLLNQGTSLYSITIAVSFIGGTICIMTGGAAATALSREGKDFIVSKYIPIDYKTQLYSKILSSLCINEIGAIIIALGLILVKASPILFLLGVISAIGSIVLITFFGLYLDFRSPKLTWDNERAMLKSNYMPLIIMLIAFVLGVILVLASIFLKNYIIIFGISMAIILIGSFILYKILVKLAYKVYCEI</sequence>
<keyword evidence="1" id="KW-0812">Transmembrane</keyword>
<organism evidence="2 3">
    <name type="scientific">Clostridium saccharobutylicum</name>
    <dbReference type="NCBI Taxonomy" id="169679"/>
    <lineage>
        <taxon>Bacteria</taxon>
        <taxon>Bacillati</taxon>
        <taxon>Bacillota</taxon>
        <taxon>Clostridia</taxon>
        <taxon>Eubacteriales</taxon>
        <taxon>Clostridiaceae</taxon>
        <taxon>Clostridium</taxon>
    </lineage>
</organism>
<feature type="transmembrane region" description="Helical" evidence="1">
    <location>
        <begin position="69"/>
        <end position="92"/>
    </location>
</feature>
<feature type="transmembrane region" description="Helical" evidence="1">
    <location>
        <begin position="28"/>
        <end position="49"/>
    </location>
</feature>
<keyword evidence="1" id="KW-1133">Transmembrane helix</keyword>
<comment type="caution">
    <text evidence="2">The sequence shown here is derived from an EMBL/GenBank/DDBJ whole genome shotgun (WGS) entry which is preliminary data.</text>
</comment>
<feature type="transmembrane region" description="Helical" evidence="1">
    <location>
        <begin position="512"/>
        <end position="530"/>
    </location>
</feature>
<feature type="transmembrane region" description="Helical" evidence="1">
    <location>
        <begin position="251"/>
        <end position="272"/>
    </location>
</feature>
<dbReference type="Proteomes" id="UP000191154">
    <property type="component" value="Unassembled WGS sequence"/>
</dbReference>
<keyword evidence="1" id="KW-0472">Membrane</keyword>
<name>A0A1S8N227_CLOSA</name>
<feature type="transmembrane region" description="Helical" evidence="1">
    <location>
        <begin position="442"/>
        <end position="465"/>
    </location>
</feature>
<feature type="transmembrane region" description="Helical" evidence="1">
    <location>
        <begin position="485"/>
        <end position="506"/>
    </location>
</feature>
<reference evidence="2 3" key="1">
    <citation type="submission" date="2016-05" db="EMBL/GenBank/DDBJ databases">
        <title>Microbial solvent formation.</title>
        <authorList>
            <person name="Poehlein A."/>
            <person name="Montoya Solano J.D."/>
            <person name="Flitsch S."/>
            <person name="Krabben P."/>
            <person name="Duerre P."/>
            <person name="Daniel R."/>
        </authorList>
    </citation>
    <scope>NUCLEOTIDE SEQUENCE [LARGE SCALE GENOMIC DNA]</scope>
    <source>
        <strain evidence="2 3">L1-8</strain>
    </source>
</reference>
<evidence type="ECO:0000313" key="2">
    <source>
        <dbReference type="EMBL" id="OOM10507.1"/>
    </source>
</evidence>